<feature type="domain" description="Reverse transcriptase Ty1/copia-type" evidence="2">
    <location>
        <begin position="3"/>
        <end position="82"/>
    </location>
</feature>
<reference evidence="3 4" key="1">
    <citation type="journal article" date="2013" name="BMC Genomics">
        <title>The miniature genome of a carnivorous plant Genlisea aurea contains a low number of genes and short non-coding sequences.</title>
        <authorList>
            <person name="Leushkin E.V."/>
            <person name="Sutormin R.A."/>
            <person name="Nabieva E.R."/>
            <person name="Penin A.A."/>
            <person name="Kondrashov A.S."/>
            <person name="Logacheva M.D."/>
        </authorList>
    </citation>
    <scope>NUCLEOTIDE SEQUENCE [LARGE SCALE GENOMIC DNA]</scope>
</reference>
<gene>
    <name evidence="3" type="ORF">M569_00115</name>
</gene>
<dbReference type="OrthoDB" id="411615at2759"/>
<sequence length="197" mass="22807">MWETFVPVVKLVPVRCLLTVTVKKKLVHQLDVNNAFFHGDLKEEVYMKISQGEGWRDKGFILRKSLYGLKQASQNLYTCCQKGIGFIHSKADHSFARAHKFPKKDKEEKKDFFPDDYKTKTKAGTTLMYQLQRLNQTFLNKYRSYRNSKNAYPRGLAFGTSRLQVMAQGDQREGRLKGARRQKGDSDYQSSRPGVDL</sequence>
<feature type="compositionally biased region" description="Basic and acidic residues" evidence="1">
    <location>
        <begin position="170"/>
        <end position="186"/>
    </location>
</feature>
<proteinExistence type="predicted"/>
<feature type="compositionally biased region" description="Polar residues" evidence="1">
    <location>
        <begin position="187"/>
        <end position="197"/>
    </location>
</feature>
<dbReference type="Proteomes" id="UP000015453">
    <property type="component" value="Unassembled WGS sequence"/>
</dbReference>
<keyword evidence="4" id="KW-1185">Reference proteome</keyword>
<organism evidence="3 4">
    <name type="scientific">Genlisea aurea</name>
    <dbReference type="NCBI Taxonomy" id="192259"/>
    <lineage>
        <taxon>Eukaryota</taxon>
        <taxon>Viridiplantae</taxon>
        <taxon>Streptophyta</taxon>
        <taxon>Embryophyta</taxon>
        <taxon>Tracheophyta</taxon>
        <taxon>Spermatophyta</taxon>
        <taxon>Magnoliopsida</taxon>
        <taxon>eudicotyledons</taxon>
        <taxon>Gunneridae</taxon>
        <taxon>Pentapetalae</taxon>
        <taxon>asterids</taxon>
        <taxon>lamiids</taxon>
        <taxon>Lamiales</taxon>
        <taxon>Lentibulariaceae</taxon>
        <taxon>Genlisea</taxon>
    </lineage>
</organism>
<evidence type="ECO:0000313" key="3">
    <source>
        <dbReference type="EMBL" id="EPS74636.1"/>
    </source>
</evidence>
<name>S8DAU5_9LAMI</name>
<dbReference type="EMBL" id="AUSU01000018">
    <property type="protein sequence ID" value="EPS74636.1"/>
    <property type="molecule type" value="Genomic_DNA"/>
</dbReference>
<accession>S8DAU5</accession>
<protein>
    <recommendedName>
        <fullName evidence="2">Reverse transcriptase Ty1/copia-type domain-containing protein</fullName>
    </recommendedName>
</protein>
<evidence type="ECO:0000259" key="2">
    <source>
        <dbReference type="Pfam" id="PF07727"/>
    </source>
</evidence>
<evidence type="ECO:0000256" key="1">
    <source>
        <dbReference type="SAM" id="MobiDB-lite"/>
    </source>
</evidence>
<feature type="region of interest" description="Disordered" evidence="1">
    <location>
        <begin position="167"/>
        <end position="197"/>
    </location>
</feature>
<dbReference type="AlphaFoldDB" id="S8DAU5"/>
<dbReference type="Pfam" id="PF07727">
    <property type="entry name" value="RVT_2"/>
    <property type="match status" value="1"/>
</dbReference>
<comment type="caution">
    <text evidence="3">The sequence shown here is derived from an EMBL/GenBank/DDBJ whole genome shotgun (WGS) entry which is preliminary data.</text>
</comment>
<evidence type="ECO:0000313" key="4">
    <source>
        <dbReference type="Proteomes" id="UP000015453"/>
    </source>
</evidence>
<dbReference type="InterPro" id="IPR013103">
    <property type="entry name" value="RVT_2"/>
</dbReference>